<dbReference type="PANTHER" id="PTHR12526:SF510">
    <property type="entry name" value="D-INOSITOL 3-PHOSPHATE GLYCOSYLTRANSFERASE"/>
    <property type="match status" value="1"/>
</dbReference>
<evidence type="ECO:0000313" key="3">
    <source>
        <dbReference type="EMBL" id="MDN4164749.1"/>
    </source>
</evidence>
<reference evidence="3" key="1">
    <citation type="submission" date="2023-06" db="EMBL/GenBank/DDBJ databases">
        <title>Cytophagales bacterium Strain LB-30, isolated from soil.</title>
        <authorList>
            <person name="Liu B."/>
        </authorList>
    </citation>
    <scope>NUCLEOTIDE SEQUENCE</scope>
    <source>
        <strain evidence="3">LB-30</strain>
    </source>
</reference>
<protein>
    <submittedName>
        <fullName evidence="3">Glycosyltransferase family 4 protein</fullName>
        <ecNumber evidence="3">2.4.-.-</ecNumber>
    </submittedName>
</protein>
<dbReference type="Gene3D" id="3.40.50.2000">
    <property type="entry name" value="Glycogen Phosphorylase B"/>
    <property type="match status" value="1"/>
</dbReference>
<dbReference type="Proteomes" id="UP001168552">
    <property type="component" value="Unassembled WGS sequence"/>
</dbReference>
<dbReference type="PANTHER" id="PTHR12526">
    <property type="entry name" value="GLYCOSYLTRANSFERASE"/>
    <property type="match status" value="1"/>
</dbReference>
<dbReference type="RefSeq" id="WP_320003276.1">
    <property type="nucleotide sequence ID" value="NZ_JAUHJS010000002.1"/>
</dbReference>
<keyword evidence="2 3" id="KW-0808">Transferase</keyword>
<organism evidence="3 4">
    <name type="scientific">Shiella aurantiaca</name>
    <dbReference type="NCBI Taxonomy" id="3058365"/>
    <lineage>
        <taxon>Bacteria</taxon>
        <taxon>Pseudomonadati</taxon>
        <taxon>Bacteroidota</taxon>
        <taxon>Cytophagia</taxon>
        <taxon>Cytophagales</taxon>
        <taxon>Shiellaceae</taxon>
        <taxon>Shiella</taxon>
    </lineage>
</organism>
<proteinExistence type="predicted"/>
<dbReference type="Pfam" id="PF13692">
    <property type="entry name" value="Glyco_trans_1_4"/>
    <property type="match status" value="1"/>
</dbReference>
<evidence type="ECO:0000256" key="1">
    <source>
        <dbReference type="ARBA" id="ARBA00022676"/>
    </source>
</evidence>
<name>A0ABT8F313_9BACT</name>
<sequence>MKKVYFLAPYPLHHAPSQRFRFEQYLPLLQEVGIAWRFQSFLSEKGWQVLYQKEKAPAKAFHVLMGFLRRMAVLFRLSDCHYVFIHRELSPLGPPVFEWIIAKLLRKKIIYDFDDAIWMADEGDLSGLLLRLKWHKKVAQICSWSYKVSAGNAYLCKFAEQHGAKAFFMPTTLDTEKEHIPPLKTSKHHPLRIGWTGTHSTLKHLYLLWPVLEKLYVQHPFELWVIANRPPEKAFPSLRFIPWRKESEIQDLAQFDIGIMPLPDDAWSKGKCGFKALQYMALEIPAVASDVGANRTILSNGESGFLCSSEQEWLDTLGRLLTQPELRKEMGQKGREQVKRHYSIVSRTGDFLGLFA</sequence>
<evidence type="ECO:0000256" key="2">
    <source>
        <dbReference type="ARBA" id="ARBA00022679"/>
    </source>
</evidence>
<gene>
    <name evidence="3" type="ORF">QWY31_04505</name>
</gene>
<evidence type="ECO:0000313" key="4">
    <source>
        <dbReference type="Proteomes" id="UP001168552"/>
    </source>
</evidence>
<accession>A0ABT8F313</accession>
<dbReference type="SUPFAM" id="SSF53756">
    <property type="entry name" value="UDP-Glycosyltransferase/glycogen phosphorylase"/>
    <property type="match status" value="1"/>
</dbReference>
<dbReference type="EC" id="2.4.-.-" evidence="3"/>
<dbReference type="CDD" id="cd03801">
    <property type="entry name" value="GT4_PimA-like"/>
    <property type="match status" value="1"/>
</dbReference>
<dbReference type="GO" id="GO:0016757">
    <property type="term" value="F:glycosyltransferase activity"/>
    <property type="evidence" value="ECO:0007669"/>
    <property type="project" value="UniProtKB-KW"/>
</dbReference>
<keyword evidence="1 3" id="KW-0328">Glycosyltransferase</keyword>
<comment type="caution">
    <text evidence="3">The sequence shown here is derived from an EMBL/GenBank/DDBJ whole genome shotgun (WGS) entry which is preliminary data.</text>
</comment>
<dbReference type="EMBL" id="JAUHJS010000002">
    <property type="protein sequence ID" value="MDN4164749.1"/>
    <property type="molecule type" value="Genomic_DNA"/>
</dbReference>
<keyword evidence="4" id="KW-1185">Reference proteome</keyword>